<evidence type="ECO:0000259" key="2">
    <source>
        <dbReference type="Pfam" id="PF07581"/>
    </source>
</evidence>
<dbReference type="EC" id="3.4.24.13" evidence="5"/>
<keyword evidence="5" id="KW-0378">Hydrolase</keyword>
<dbReference type="Proteomes" id="UP000077037">
    <property type="component" value="Unassembled WGS sequence"/>
</dbReference>
<evidence type="ECO:0000313" key="6">
    <source>
        <dbReference type="Proteomes" id="UP000077037"/>
    </source>
</evidence>
<dbReference type="InterPro" id="IPR041248">
    <property type="entry name" value="YDG"/>
</dbReference>
<dbReference type="GO" id="GO:0016020">
    <property type="term" value="C:membrane"/>
    <property type="evidence" value="ECO:0007669"/>
    <property type="project" value="InterPro"/>
</dbReference>
<feature type="domain" description="MBG" evidence="4">
    <location>
        <begin position="2172"/>
        <end position="2243"/>
    </location>
</feature>
<dbReference type="InterPro" id="IPR008006">
    <property type="entry name" value="Peptidase_M26_N_dom"/>
</dbReference>
<dbReference type="Pfam" id="PF18657">
    <property type="entry name" value="YDG"/>
    <property type="match status" value="1"/>
</dbReference>
<evidence type="ECO:0000259" key="3">
    <source>
        <dbReference type="Pfam" id="PF18657"/>
    </source>
</evidence>
<reference evidence="5 6" key="1">
    <citation type="submission" date="2016-03" db="EMBL/GenBank/DDBJ databases">
        <authorList>
            <consortium name="Pathogen Informatics"/>
        </authorList>
    </citation>
    <scope>NUCLEOTIDE SEQUENCE [LARGE SCALE GENOMIC DNA]</scope>
    <source>
        <strain evidence="5 6">NCTC13364</strain>
    </source>
</reference>
<dbReference type="Gene3D" id="2.160.20.110">
    <property type="match status" value="4"/>
</dbReference>
<dbReference type="GO" id="GO:0008270">
    <property type="term" value="F:zinc ion binding"/>
    <property type="evidence" value="ECO:0007669"/>
    <property type="project" value="InterPro"/>
</dbReference>
<dbReference type="GO" id="GO:0004222">
    <property type="term" value="F:metalloendopeptidase activity"/>
    <property type="evidence" value="ECO:0007669"/>
    <property type="project" value="InterPro"/>
</dbReference>
<feature type="domain" description="MBG" evidence="4">
    <location>
        <begin position="1932"/>
        <end position="2005"/>
    </location>
</feature>
<feature type="domain" description="Peptidase M26 N-terminal" evidence="1">
    <location>
        <begin position="947"/>
        <end position="1045"/>
    </location>
</feature>
<feature type="domain" description="MBG" evidence="4">
    <location>
        <begin position="1691"/>
        <end position="1765"/>
    </location>
</feature>
<feature type="domain" description="MBG" evidence="4">
    <location>
        <begin position="2091"/>
        <end position="2165"/>
    </location>
</feature>
<gene>
    <name evidence="5" type="primary">iga</name>
    <name evidence="5" type="ORF">SAMEA1982600_05265</name>
</gene>
<dbReference type="InterPro" id="IPR011493">
    <property type="entry name" value="GLUG"/>
</dbReference>
<feature type="domain" description="MBG" evidence="4">
    <location>
        <begin position="1772"/>
        <end position="1845"/>
    </location>
</feature>
<feature type="domain" description="MBG" evidence="4">
    <location>
        <begin position="1531"/>
        <end position="1605"/>
    </location>
</feature>
<feature type="domain" description="MBG" evidence="4">
    <location>
        <begin position="1852"/>
        <end position="1925"/>
    </location>
</feature>
<feature type="domain" description="MBG" evidence="4">
    <location>
        <begin position="1612"/>
        <end position="1685"/>
    </location>
</feature>
<sequence length="2553" mass="249990">MTGGPNGAQSFALGRDIDATGTRLWNDGEGFVAIRGLVGAFDGVGHVIDGLTINRPGAGYQGLFYDTTNASLQNFGLTNVSIVGGQTTAGVAARMNAGSLSNVYVTGSVSGEGLNGALVGLADQVNFTNVTSSASVSGLDEVGGLVGRLRAGSMTNAYFTGAVSGRQGVGGLIGFTGLGYGNPIQGGILSSVYASGAVSGIADVGGLIGYAGTGTLAANAFWDATSTGRGAALGAGGAITATALSTANAYSQASYAGFDFTNTWFMIDGSTRPMLRSEYSTTLRTAHQVQLMAMNLGAAYILGNDIDMSATRSLSDVWRADRGFVPIAGSGALVFTGSLDGAGHVIDGLYIKSAGNARVGLIGSGNNATVRRLSLTNVSIDGGDGSQVGAVMGQQSGGAIEDVDVTGSVVGGNNTGGVVGYVSSNGTVSNARSAATVMNMGVAAYSAGGVVGYMSSGLVQGSLASGNVTARNYAGGLAGLMLGNIVDSAATGTVEGQIAGGLVGAISLGSVVQSYATGSVTAVQSGGGLVGVLSSGFISDAYAMGAVSGGGSAGGLVGQSDGTVQNSYATGYVYGSGVKGGLIGNATSGTGVVISSYWNTATSGQATSSGGGTALTTAQMQGILLPGFDPSIWSTGAGLYPYLQWQFAAGETPKAVSGTVTGAGGAVAGAGGSVIVASQGAQAGQGSIGANGYFYALTTSDAVDSNVLAYLHGTTQKGATFNDQGVTTNLTLSLGELAIDTTASSVSNTIAAISSAAGDLAASADLDFLGPLDGSVLAAGQNVNLRLTADTSSYLLDSDITAAGALSVATTGAFGVSGDIVLTGTQGLTLSGNTQWADASSLSLVAPQGLTLAGAIDAADGTFSIDARQDIALVGNTAINVDTYRQSGPGAWRQVGSSLPSFYARDFQLDTDSGASFLRALDGNGASDTPYRLFDVYGLQGIVAGGGAYTLANDIDASGTVNWNAGRGFVPIQAFDGSLDGNGHAIDSLTVADGTLAEAGLFASLTSAQISNLDLTRVRIDGGDAAGALAGSMAGGTIQNVNVTGQVAGSAGAIVGGLVGIATGNASISNAHVQATVSNGAFAGGLAGVVASATVTGSSAAGTVEGTEFVGGLVGTLLKEDGVTNPAHASITDSHATANVSGGLMTGGLVGHVDGGIISDTYATGTVTVSSPGALGAGGLVGYLENGSVADSHATGAVSTTPGVDVILGGLVGYALQSSITDTYATGNVAVSGNVFGYAGGLVGSLIDSMIDRSFANGDVSATVSSSLPPGSSSGVAAGGLVAVMESGSAIRGSYATGAVSGLSVTATDAVAGGLLGVMTGGTVLNAYATGAVSNAASSAGAYAGGLAGLVLDGSIGNAYATGGVSGAAAKGGLVGGVDALDPALPPSITASFWLDDGSGTDNGLGTRLTLAQFQDLSTFADAGWDIDDAGGTGKAWRIYEGHTGPLLRSFLTSVTVTADDASKTYDGQSYQLPFTYSRSDVSAVLQGTLGSDLTDADAGTYTIANGLYSGQTGYDITVQGGTLTIGKRSITVAADDQSRVYGDADPTFTYTVGGSGLVGGDTLTGALSTSATQASDVGSYGILLGTLGASGNYDITGFTGGTLTIGKRAISIAADDLSRDYGDANPGLTYTVGGRGLVNGDTLTGSLATLAGLTSNVGAYGITQGTLAASGNYDVTGFTAGTLTVGRRAITITADNTSRDYGDADPGFAYTVGGKGLVNGDALTGALASNATQASGVGSYGILQGTLAASGNYDITGFTGGTLTIGRRAISIAADDLSRDYGDANPGLTYTVGGKGLVNGDTLTGALATLAGLTSNVGAYGITQGTLAASGNYDITGFTGGTLTIGRRAISIAADDLSRDYGDANPALTYTVGGRGLVNGDTLTGSLATLAGLTSNVGGYGITQGTLAASGNYDVTGFTSGTLTIGRRAISIAADDLSRDYGDANPGLTYTVGGRGLVNGDTLTGALATLAGLTSNVGSYGITQGTLGASGNYDITGFTGGTLTIGKRAISIAADNLSRDYGDANPGLTYTVGGKGLVNGDTLTGALATLAGLTSNVGSYGITQGTLAASGNYDVTGFTGGTLTVGRRAITITADNASRDYGDADPGFAYTVGGRGLVNGDALTGALASNATQASGVGSYGILQGTLAASGNYDVTGFTAGTLSIVPRAIVVDAGGQTRVYGDANPALTYTVGGKGLVNGDTLSGQLATAAQQTSDVGSYGITQGTLAASPNYVLTYNGASLAVTPRTISAVVSADGKVYDATTAATGNVGLAGVLFGDAVSADGRFLFADINAGTGKRVDVSDIVLAGGKAGNYVLASNTAATSADIAPRVLVVTANGLSRQYGQANPLLTYLLGGQGLAGGDTLAGALATTAGERSGVGSYAITQGTLSASANYDVRYTGANLVVTPRPVTVTAGDQSRMTGQADPALTWMLSGGSLASWDSLDSVFSGLLARAAGDALGSYAIGQGTLAASGNYALAFVPGTFSILPGGLSQMPAQLLRTPFEDGSQPVIEAQEPAQQDADSQCGQGVAGGGVHPCNRALGGWLRISSR</sequence>
<accession>A0A157RMU0</accession>
<dbReference type="Gene3D" id="3.30.160.710">
    <property type="match status" value="1"/>
</dbReference>
<dbReference type="Pfam" id="PF18676">
    <property type="entry name" value="MBG_2"/>
    <property type="match status" value="12"/>
</dbReference>
<name>A0A157RMU0_9BORD</name>
<feature type="domain" description="GLUG" evidence="2">
    <location>
        <begin position="1208"/>
        <end position="1229"/>
    </location>
</feature>
<evidence type="ECO:0000259" key="1">
    <source>
        <dbReference type="Pfam" id="PF05342"/>
    </source>
</evidence>
<evidence type="ECO:0000313" key="5">
    <source>
        <dbReference type="EMBL" id="SAI59320.1"/>
    </source>
</evidence>
<feature type="domain" description="MBG" evidence="4">
    <location>
        <begin position="2413"/>
        <end position="2488"/>
    </location>
</feature>
<proteinExistence type="predicted"/>
<evidence type="ECO:0000259" key="4">
    <source>
        <dbReference type="Pfam" id="PF18676"/>
    </source>
</evidence>
<feature type="domain" description="MBG" evidence="4">
    <location>
        <begin position="2012"/>
        <end position="2085"/>
    </location>
</feature>
<protein>
    <submittedName>
        <fullName evidence="5">Immunoglobulin A1 protease</fullName>
        <ecNumber evidence="5">3.4.24.13</ecNumber>
    </submittedName>
</protein>
<feature type="domain" description="MBG" evidence="4">
    <location>
        <begin position="1455"/>
        <end position="1525"/>
    </location>
</feature>
<dbReference type="GO" id="GO:0006508">
    <property type="term" value="P:proteolysis"/>
    <property type="evidence" value="ECO:0007669"/>
    <property type="project" value="UniProtKB-KW"/>
</dbReference>
<feature type="domain" description="MBG" evidence="4">
    <location>
        <begin position="2334"/>
        <end position="2406"/>
    </location>
</feature>
<feature type="domain" description="YDG" evidence="3">
    <location>
        <begin position="2246"/>
        <end position="2323"/>
    </location>
</feature>
<feature type="domain" description="GLUG" evidence="2">
    <location>
        <begin position="1173"/>
        <end position="1199"/>
    </location>
</feature>
<feature type="domain" description="GLUG" evidence="2">
    <location>
        <begin position="1142"/>
        <end position="1168"/>
    </location>
</feature>
<dbReference type="Pfam" id="PF05342">
    <property type="entry name" value="Peptidase_M26_N"/>
    <property type="match status" value="1"/>
</dbReference>
<dbReference type="InterPro" id="IPR041286">
    <property type="entry name" value="MBG_2"/>
</dbReference>
<dbReference type="EMBL" id="FKBS01000029">
    <property type="protein sequence ID" value="SAI59320.1"/>
    <property type="molecule type" value="Genomic_DNA"/>
</dbReference>
<keyword evidence="5" id="KW-0645">Protease</keyword>
<organism evidence="5 6">
    <name type="scientific">Bordetella ansorpii</name>
    <dbReference type="NCBI Taxonomy" id="288768"/>
    <lineage>
        <taxon>Bacteria</taxon>
        <taxon>Pseudomonadati</taxon>
        <taxon>Pseudomonadota</taxon>
        <taxon>Betaproteobacteria</taxon>
        <taxon>Burkholderiales</taxon>
        <taxon>Alcaligenaceae</taxon>
        <taxon>Bordetella</taxon>
    </lineage>
</organism>
<dbReference type="Pfam" id="PF07581">
    <property type="entry name" value="Glug"/>
    <property type="match status" value="3"/>
</dbReference>